<evidence type="ECO:0000259" key="1">
    <source>
        <dbReference type="Pfam" id="PF03417"/>
    </source>
</evidence>
<reference evidence="3 5" key="2">
    <citation type="submission" date="2017-11" db="EMBL/GenBank/DDBJ databases">
        <title>Molecular characterization of Burkholderia pseudomallei and closely related isolates from Vietnam.</title>
        <authorList>
            <person name="Ustinov D.V."/>
            <person name="Antonov A.S."/>
            <person name="Avdusheva E.F."/>
            <person name="Shpak I.M."/>
            <person name="Zakharova I.B."/>
            <person name="Thi L.A."/>
            <person name="Teteryatnikova N."/>
            <person name="Lopasteyskaya Y.A."/>
            <person name="Kuzyutina J.A."/>
            <person name="Ngo T.N."/>
            <person name="Victorov D.V."/>
        </authorList>
    </citation>
    <scope>NUCLEOTIDE SEQUENCE [LARGE SCALE GENOMIC DNA]</scope>
    <source>
        <strain evidence="3 5">V1512</strain>
    </source>
</reference>
<protein>
    <submittedName>
        <fullName evidence="2">Acyl-coenzyme A:6-aminopenicillanic acid acyl-transferase family protein</fullName>
    </submittedName>
    <submittedName>
        <fullName evidence="3">Peptidase C45</fullName>
    </submittedName>
</protein>
<dbReference type="PANTHER" id="PTHR34180:SF1">
    <property type="entry name" value="BETA-ALANYL-DOPAMINE_CARCININE HYDROLASE"/>
    <property type="match status" value="1"/>
</dbReference>
<dbReference type="Proteomes" id="UP000030475">
    <property type="component" value="Unassembled WGS sequence"/>
</dbReference>
<name>A0A069BG90_BURPE</name>
<dbReference type="EMBL" id="PHRB01000015">
    <property type="protein sequence ID" value="PJO65082.1"/>
    <property type="molecule type" value="Genomic_DNA"/>
</dbReference>
<dbReference type="OMA" id="DKYPIYM"/>
<gene>
    <name evidence="3" type="ORF">CWD88_16770</name>
    <name evidence="2" type="ORF">Y036_5160</name>
</gene>
<reference evidence="2 4" key="1">
    <citation type="submission" date="2014-08" db="EMBL/GenBank/DDBJ databases">
        <authorList>
            <person name="Bunnell A."/>
            <person name="Chain P.S."/>
            <person name="Chertkov O."/>
            <person name="Currie B.J."/>
            <person name="Daligault H.E."/>
            <person name="Davenport K.W."/>
            <person name="Davis C."/>
            <person name="Gleasner C.D."/>
            <person name="Johnson S.L."/>
            <person name="Kaestli M."/>
            <person name="Koren S."/>
            <person name="Kunde Y.A."/>
            <person name="Mayo M."/>
            <person name="McMurry K.K."/>
            <person name="Price E.P."/>
            <person name="Reitenga K.G."/>
            <person name="Robison R."/>
            <person name="Rosovitz M.J."/>
            <person name="Sarovich D.S."/>
            <person name="Teshima H."/>
        </authorList>
    </citation>
    <scope>NUCLEOTIDE SEQUENCE [LARGE SCALE GENOMIC DNA]</scope>
    <source>
        <strain evidence="2 4">MSHR44</strain>
    </source>
</reference>
<dbReference type="Gene3D" id="3.60.60.10">
    <property type="entry name" value="Penicillin V Acylase, Chain A"/>
    <property type="match status" value="1"/>
</dbReference>
<evidence type="ECO:0000313" key="2">
    <source>
        <dbReference type="EMBL" id="KGX15982.1"/>
    </source>
</evidence>
<dbReference type="NCBIfam" id="NF040521">
    <property type="entry name" value="C45_proenzyme"/>
    <property type="match status" value="1"/>
</dbReference>
<comment type="caution">
    <text evidence="2">The sequence shown here is derived from an EMBL/GenBank/DDBJ whole genome shotgun (WGS) entry which is preliminary data.</text>
</comment>
<dbReference type="InterPro" id="IPR047794">
    <property type="entry name" value="C45_proenzyme-like"/>
</dbReference>
<dbReference type="Pfam" id="PF03417">
    <property type="entry name" value="AAT"/>
    <property type="match status" value="1"/>
</dbReference>
<dbReference type="Proteomes" id="UP000231878">
    <property type="component" value="Unassembled WGS sequence"/>
</dbReference>
<dbReference type="OrthoDB" id="6793339at2"/>
<dbReference type="PANTHER" id="PTHR34180">
    <property type="entry name" value="PEPTIDASE C45"/>
    <property type="match status" value="1"/>
</dbReference>
<evidence type="ECO:0000313" key="3">
    <source>
        <dbReference type="EMBL" id="PJO65082.1"/>
    </source>
</evidence>
<dbReference type="AlphaFoldDB" id="A0A069BG90"/>
<accession>A0A069BG90</accession>
<evidence type="ECO:0000313" key="5">
    <source>
        <dbReference type="Proteomes" id="UP000231878"/>
    </source>
</evidence>
<organism evidence="2 4">
    <name type="scientific">Burkholderia pseudomallei</name>
    <name type="common">Pseudomonas pseudomallei</name>
    <dbReference type="NCBI Taxonomy" id="28450"/>
    <lineage>
        <taxon>Bacteria</taxon>
        <taxon>Pseudomonadati</taxon>
        <taxon>Pseudomonadota</taxon>
        <taxon>Betaproteobacteria</taxon>
        <taxon>Burkholderiales</taxon>
        <taxon>Burkholderiaceae</taxon>
        <taxon>Burkholderia</taxon>
        <taxon>pseudomallei group</taxon>
    </lineage>
</organism>
<proteinExistence type="predicted"/>
<dbReference type="InterPro" id="IPR047801">
    <property type="entry name" value="Peptidase_C45"/>
</dbReference>
<evidence type="ECO:0000313" key="4">
    <source>
        <dbReference type="Proteomes" id="UP000030475"/>
    </source>
</evidence>
<dbReference type="GeneID" id="93064586"/>
<feature type="domain" description="Peptidase C45 hydrolase" evidence="1">
    <location>
        <begin position="109"/>
        <end position="324"/>
    </location>
</feature>
<dbReference type="InterPro" id="IPR005079">
    <property type="entry name" value="Peptidase_C45_hydrolase"/>
</dbReference>
<sequence length="356" mass="38201">MKFLTPVVVTGSPHDIGRQLGELARPAMDAYIAQSGAWRAVARWRGHPFVAELRRAAEAAFPALVAELDGIAAGLGWHAQDVFVWNCRGELIHNAPDGCTTLAACTPRERMIAHNEDGDPHLRGKCMLVDVRPDGKPGFVGFYYPGSLPGHTFAASRAGLVQTINNVRIRRPAAGVPRMIAARAVLDAASLDDALRVLRDTPHASGFHHMLGCAGDARIVSVEASVARTSVLAVEGVYGHANHLIHPGGDAEAQIVTASSADRQARLAQLLPPLRGAADASALWCVLADRAGGGLPIYRDDPDDPDDENTLATALFSIGDDGVAFEVRERGRVRFQQFVPRDAQRPPVHRHERGHA</sequence>
<dbReference type="RefSeq" id="WP_004190976.1">
    <property type="nucleotide sequence ID" value="NZ_AP028072.1"/>
</dbReference>
<dbReference type="EMBL" id="JQIM01000008">
    <property type="protein sequence ID" value="KGX15982.1"/>
    <property type="molecule type" value="Genomic_DNA"/>
</dbReference>